<evidence type="ECO:0000313" key="2">
    <source>
        <dbReference type="Proteomes" id="UP000534294"/>
    </source>
</evidence>
<dbReference type="AlphaFoldDB" id="A0A7W8DP59"/>
<dbReference type="EMBL" id="JACHIF010000002">
    <property type="protein sequence ID" value="MBB5037098.1"/>
    <property type="molecule type" value="Genomic_DNA"/>
</dbReference>
<evidence type="ECO:0008006" key="3">
    <source>
        <dbReference type="Google" id="ProtNLM"/>
    </source>
</evidence>
<dbReference type="Proteomes" id="UP000534294">
    <property type="component" value="Unassembled WGS sequence"/>
</dbReference>
<protein>
    <recommendedName>
        <fullName evidence="3">DUF3486 family protein</fullName>
    </recommendedName>
</protein>
<sequence>MSDPLPKTPKGKLARLPAKLREAVCRRIHDGETAGQILPWLNALPEVIKACETHFEGELITPQNLSAWRMGGYQVWLSQRDEIEATRDRARYSLELAKASGGNLSEGALAQVTGEVMELMEEITAVRKAGGEIDPKALVAINKILVAARSRELDTLTHQLNLKKLEQKDRELALAEDKFQIQFVEAFLKHLDDKKAREIAESGVHKDIKMDQLRLHLFGRRPERQEGPP</sequence>
<dbReference type="RefSeq" id="WP_184206650.1">
    <property type="nucleotide sequence ID" value="NZ_JACHIF010000002.1"/>
</dbReference>
<gene>
    <name evidence="1" type="ORF">HNQ64_001340</name>
</gene>
<accession>A0A7W8DP59</accession>
<reference evidence="1 2" key="1">
    <citation type="submission" date="2020-08" db="EMBL/GenBank/DDBJ databases">
        <title>Genomic Encyclopedia of Type Strains, Phase IV (KMG-IV): sequencing the most valuable type-strain genomes for metagenomic binning, comparative biology and taxonomic classification.</title>
        <authorList>
            <person name="Goeker M."/>
        </authorList>
    </citation>
    <scope>NUCLEOTIDE SEQUENCE [LARGE SCALE GENOMIC DNA]</scope>
    <source>
        <strain evidence="1 2">DSM 12251</strain>
    </source>
</reference>
<evidence type="ECO:0000313" key="1">
    <source>
        <dbReference type="EMBL" id="MBB5037098.1"/>
    </source>
</evidence>
<organism evidence="1 2">
    <name type="scientific">Prosthecobacter dejongeii</name>
    <dbReference type="NCBI Taxonomy" id="48465"/>
    <lineage>
        <taxon>Bacteria</taxon>
        <taxon>Pseudomonadati</taxon>
        <taxon>Verrucomicrobiota</taxon>
        <taxon>Verrucomicrobiia</taxon>
        <taxon>Verrucomicrobiales</taxon>
        <taxon>Verrucomicrobiaceae</taxon>
        <taxon>Prosthecobacter</taxon>
    </lineage>
</organism>
<comment type="caution">
    <text evidence="1">The sequence shown here is derived from an EMBL/GenBank/DDBJ whole genome shotgun (WGS) entry which is preliminary data.</text>
</comment>
<name>A0A7W8DP59_9BACT</name>
<proteinExistence type="predicted"/>
<keyword evidence="2" id="KW-1185">Reference proteome</keyword>